<dbReference type="HOGENOM" id="CLU_055817_1_1_11"/>
<sequence>MQRPYSPTIRRRRLGFELRRLREEHGFTLDDAAKRSGVPRATIGKIETAESRRTRARDLDALADLYNLDEEGRAGLHQLSRESKEKGWWSRYKDVFSERALPDFEAEASALRTYEAQVLPGLFQTPDYAAEVFRGGRATDDPDIARKVEARLARQQILSRVKAPHMTAVIDEGALRRSVGTPTIMVEQLEHLENLALRHNIDIQVLPFSSGAHLGMAGSFTIMEFPEARDSPIIYVGTPSDDLYLEQLSDIERYNLTFSNVQGSALSVTASAQFIASLRASMEGEQA</sequence>
<protein>
    <submittedName>
        <fullName evidence="2">Transcriptional regulator, XRE family</fullName>
    </submittedName>
</protein>
<dbReference type="RefSeq" id="WP_013154508.1">
    <property type="nucleotide sequence ID" value="NC_014210.1"/>
</dbReference>
<organism evidence="2 3">
    <name type="scientific">Nocardiopsis dassonvillei (strain ATCC 23218 / DSM 43111 / CIP 107115 / JCM 7437 / KCTC 9190 / NBRC 14626 / NCTC 10488 / NRRL B-5397 / IMRU 509)</name>
    <name type="common">Actinomadura dassonvillei</name>
    <dbReference type="NCBI Taxonomy" id="446468"/>
    <lineage>
        <taxon>Bacteria</taxon>
        <taxon>Bacillati</taxon>
        <taxon>Actinomycetota</taxon>
        <taxon>Actinomycetes</taxon>
        <taxon>Streptosporangiales</taxon>
        <taxon>Nocardiopsidaceae</taxon>
        <taxon>Nocardiopsis</taxon>
    </lineage>
</organism>
<dbReference type="InterPro" id="IPR010982">
    <property type="entry name" value="Lambda_DNA-bd_dom_sf"/>
</dbReference>
<dbReference type="CDD" id="cd00093">
    <property type="entry name" value="HTH_XRE"/>
    <property type="match status" value="1"/>
</dbReference>
<dbReference type="SMART" id="SM00530">
    <property type="entry name" value="HTH_XRE"/>
    <property type="match status" value="1"/>
</dbReference>
<dbReference type="OrthoDB" id="5177725at2"/>
<evidence type="ECO:0000313" key="3">
    <source>
        <dbReference type="Proteomes" id="UP000002219"/>
    </source>
</evidence>
<feature type="domain" description="HTH cro/C1-type" evidence="1">
    <location>
        <begin position="18"/>
        <end position="73"/>
    </location>
</feature>
<accession>D7B4A6</accession>
<gene>
    <name evidence="2" type="ordered locus">Ndas_3500</name>
</gene>
<dbReference type="eggNOG" id="COG1426">
    <property type="taxonomic scope" value="Bacteria"/>
</dbReference>
<dbReference type="Pfam" id="PF19054">
    <property type="entry name" value="DUF5753"/>
    <property type="match status" value="1"/>
</dbReference>
<dbReference type="Gene3D" id="1.10.260.40">
    <property type="entry name" value="lambda repressor-like DNA-binding domains"/>
    <property type="match status" value="1"/>
</dbReference>
<dbReference type="EMBL" id="CP002040">
    <property type="protein sequence ID" value="ADH68901.1"/>
    <property type="molecule type" value="Genomic_DNA"/>
</dbReference>
<dbReference type="Proteomes" id="UP000002219">
    <property type="component" value="Chromosome 1"/>
</dbReference>
<proteinExistence type="predicted"/>
<dbReference type="PROSITE" id="PS50943">
    <property type="entry name" value="HTH_CROC1"/>
    <property type="match status" value="1"/>
</dbReference>
<dbReference type="InterPro" id="IPR001387">
    <property type="entry name" value="Cro/C1-type_HTH"/>
</dbReference>
<reference evidence="2 3" key="1">
    <citation type="journal article" date="2010" name="Stand. Genomic Sci.">
        <title>Complete genome sequence of Nocardiopsis dassonvillei type strain (IMRU 509).</title>
        <authorList>
            <person name="Sun H."/>
            <person name="Lapidus A."/>
            <person name="Nolan M."/>
            <person name="Lucas S."/>
            <person name="Del Rio T.G."/>
            <person name="Tice H."/>
            <person name="Cheng J.F."/>
            <person name="Tapia R."/>
            <person name="Han C."/>
            <person name="Goodwin L."/>
            <person name="Pitluck S."/>
            <person name="Pagani I."/>
            <person name="Ivanova N."/>
            <person name="Mavromatis K."/>
            <person name="Mikhailova N."/>
            <person name="Pati A."/>
            <person name="Chen A."/>
            <person name="Palaniappan K."/>
            <person name="Land M."/>
            <person name="Hauser L."/>
            <person name="Chang Y.J."/>
            <person name="Jeffries C.D."/>
            <person name="Djao O.D."/>
            <person name="Rohde M."/>
            <person name="Sikorski J."/>
            <person name="Goker M."/>
            <person name="Woyke T."/>
            <person name="Bristow J."/>
            <person name="Eisen J.A."/>
            <person name="Markowitz V."/>
            <person name="Hugenholtz P."/>
            <person name="Kyrpides N.C."/>
            <person name="Klenk H.P."/>
        </authorList>
    </citation>
    <scope>NUCLEOTIDE SEQUENCE [LARGE SCALE GENOMIC DNA]</scope>
    <source>
        <strain evidence="3">ATCC 23218 / DSM 43111 / CIP 107115 / JCM 7437 / KCTC 9190 / NBRC 14626 / NCTC 10488 / NRRL B-5397 / IMRU 509</strain>
    </source>
</reference>
<dbReference type="SUPFAM" id="SSF47413">
    <property type="entry name" value="lambda repressor-like DNA-binding domains"/>
    <property type="match status" value="1"/>
</dbReference>
<keyword evidence="3" id="KW-1185">Reference proteome</keyword>
<dbReference type="AlphaFoldDB" id="D7B4A6"/>
<name>D7B4A6_NOCDD</name>
<dbReference type="GeneID" id="91486056"/>
<dbReference type="InterPro" id="IPR043917">
    <property type="entry name" value="DUF5753"/>
</dbReference>
<evidence type="ECO:0000259" key="1">
    <source>
        <dbReference type="PROSITE" id="PS50943"/>
    </source>
</evidence>
<dbReference type="GO" id="GO:0003677">
    <property type="term" value="F:DNA binding"/>
    <property type="evidence" value="ECO:0007669"/>
    <property type="project" value="InterPro"/>
</dbReference>
<dbReference type="STRING" id="446468.Ndas_3500"/>
<dbReference type="KEGG" id="nda:Ndas_3500"/>
<evidence type="ECO:0000313" key="2">
    <source>
        <dbReference type="EMBL" id="ADH68901.1"/>
    </source>
</evidence>
<dbReference type="Pfam" id="PF13560">
    <property type="entry name" value="HTH_31"/>
    <property type="match status" value="1"/>
</dbReference>